<reference evidence="1 3" key="2">
    <citation type="journal article" date="2013" name="Nature">
        <title>Insights into bilaterian evolution from three spiralian genomes.</title>
        <authorList>
            <person name="Simakov O."/>
            <person name="Marletaz F."/>
            <person name="Cho S.J."/>
            <person name="Edsinger-Gonzales E."/>
            <person name="Havlak P."/>
            <person name="Hellsten U."/>
            <person name="Kuo D.H."/>
            <person name="Larsson T."/>
            <person name="Lv J."/>
            <person name="Arendt D."/>
            <person name="Savage R."/>
            <person name="Osoegawa K."/>
            <person name="de Jong P."/>
            <person name="Grimwood J."/>
            <person name="Chapman J.A."/>
            <person name="Shapiro H."/>
            <person name="Aerts A."/>
            <person name="Otillar R.P."/>
            <person name="Terry A.Y."/>
            <person name="Boore J.L."/>
            <person name="Grigoriev I.V."/>
            <person name="Lindberg D.R."/>
            <person name="Seaver E.C."/>
            <person name="Weisblat D.A."/>
            <person name="Putnam N.H."/>
            <person name="Rokhsar D.S."/>
        </authorList>
    </citation>
    <scope>NUCLEOTIDE SEQUENCE</scope>
    <source>
        <strain evidence="1 3">I ESC-2004</strain>
    </source>
</reference>
<evidence type="ECO:0000313" key="3">
    <source>
        <dbReference type="Proteomes" id="UP000014760"/>
    </source>
</evidence>
<dbReference type="EnsemblMetazoa" id="CapteT193101">
    <property type="protein sequence ID" value="CapteP193101"/>
    <property type="gene ID" value="CapteG193101"/>
</dbReference>
<dbReference type="OrthoDB" id="6139357at2759"/>
<name>R7V0B9_CAPTE</name>
<dbReference type="Proteomes" id="UP000014760">
    <property type="component" value="Unassembled WGS sequence"/>
</dbReference>
<proteinExistence type="predicted"/>
<evidence type="ECO:0000313" key="2">
    <source>
        <dbReference type="EnsemblMetazoa" id="CapteP193101"/>
    </source>
</evidence>
<organism evidence="1">
    <name type="scientific">Capitella teleta</name>
    <name type="common">Polychaete worm</name>
    <dbReference type="NCBI Taxonomy" id="283909"/>
    <lineage>
        <taxon>Eukaryota</taxon>
        <taxon>Metazoa</taxon>
        <taxon>Spiralia</taxon>
        <taxon>Lophotrochozoa</taxon>
        <taxon>Annelida</taxon>
        <taxon>Polychaeta</taxon>
        <taxon>Sedentaria</taxon>
        <taxon>Scolecida</taxon>
        <taxon>Capitellidae</taxon>
        <taxon>Capitella</taxon>
    </lineage>
</organism>
<reference evidence="2" key="3">
    <citation type="submission" date="2015-06" db="UniProtKB">
        <authorList>
            <consortium name="EnsemblMetazoa"/>
        </authorList>
    </citation>
    <scope>IDENTIFICATION</scope>
</reference>
<dbReference type="AlphaFoldDB" id="R7V0B9"/>
<dbReference type="HOGENOM" id="CLU_2266262_0_0_1"/>
<gene>
    <name evidence="1" type="ORF">CAPTEDRAFT_193101</name>
</gene>
<dbReference type="EMBL" id="KB296102">
    <property type="protein sequence ID" value="ELU12278.1"/>
    <property type="molecule type" value="Genomic_DNA"/>
</dbReference>
<dbReference type="EMBL" id="AMQN01040010">
    <property type="status" value="NOT_ANNOTATED_CDS"/>
    <property type="molecule type" value="Genomic_DNA"/>
</dbReference>
<sequence length="103" mass="12183">MDEINIDGQVLEQVKQFKYLKSLLTEDGSNEKEVRKDAFNKHQTLLTGKTNRRLKKRLIKTLVRSVLLNGSKTWTMKKDDIKRLESCEMLIWRRMKRSAGENM</sequence>
<keyword evidence="3" id="KW-1185">Reference proteome</keyword>
<reference evidence="3" key="1">
    <citation type="submission" date="2012-12" db="EMBL/GenBank/DDBJ databases">
        <authorList>
            <person name="Hellsten U."/>
            <person name="Grimwood J."/>
            <person name="Chapman J.A."/>
            <person name="Shapiro H."/>
            <person name="Aerts A."/>
            <person name="Otillar R.P."/>
            <person name="Terry A.Y."/>
            <person name="Boore J.L."/>
            <person name="Simakov O."/>
            <person name="Marletaz F."/>
            <person name="Cho S.-J."/>
            <person name="Edsinger-Gonzales E."/>
            <person name="Havlak P."/>
            <person name="Kuo D.-H."/>
            <person name="Larsson T."/>
            <person name="Lv J."/>
            <person name="Arendt D."/>
            <person name="Savage R."/>
            <person name="Osoegawa K."/>
            <person name="de Jong P."/>
            <person name="Lindberg D.R."/>
            <person name="Seaver E.C."/>
            <person name="Weisblat D.A."/>
            <person name="Putnam N.H."/>
            <person name="Grigoriev I.V."/>
            <person name="Rokhsar D.S."/>
        </authorList>
    </citation>
    <scope>NUCLEOTIDE SEQUENCE</scope>
    <source>
        <strain evidence="3">I ESC-2004</strain>
    </source>
</reference>
<dbReference type="PANTHER" id="PTHR47027:SF20">
    <property type="entry name" value="REVERSE TRANSCRIPTASE-LIKE PROTEIN WITH RNA-DIRECTED DNA POLYMERASE DOMAIN"/>
    <property type="match status" value="1"/>
</dbReference>
<accession>R7V0B9</accession>
<protein>
    <submittedName>
        <fullName evidence="1 2">Uncharacterized protein</fullName>
    </submittedName>
</protein>
<evidence type="ECO:0000313" key="1">
    <source>
        <dbReference type="EMBL" id="ELU12278.1"/>
    </source>
</evidence>
<dbReference type="OMA" id="WTINNEI"/>
<dbReference type="STRING" id="283909.R7V0B9"/>
<dbReference type="PANTHER" id="PTHR47027">
    <property type="entry name" value="REVERSE TRANSCRIPTASE DOMAIN-CONTAINING PROTEIN"/>
    <property type="match status" value="1"/>
</dbReference>